<feature type="transmembrane region" description="Helical" evidence="1">
    <location>
        <begin position="134"/>
        <end position="156"/>
    </location>
</feature>
<evidence type="ECO:0000256" key="1">
    <source>
        <dbReference type="SAM" id="Phobius"/>
    </source>
</evidence>
<dbReference type="AlphaFoldDB" id="A0A6J6PBN2"/>
<accession>A0A6J6PBN2</accession>
<feature type="transmembrane region" description="Helical" evidence="1">
    <location>
        <begin position="76"/>
        <end position="94"/>
    </location>
</feature>
<sequence>MVANVMRRPSTFQALMFQAAFGSYLLWAAGTAIPLIRIDFGISRTLASFHSISTGLGAVLGALFAGRLVEKLSREIVMRLSILVILVGSLGLLLGQSIWITIPSCGIAALSQTIVNAISLAEISHDDKPSLRRIFIQSGIQAAVGASAIFFMSVSLHADLGWRLPIFIGAVLLSPISLFMIWRVKFIVAPVKASTVVTNSTDQGVKYKIFLLGLMMSFLDIGVGFWAIDLLISRGAGVALGAFGSALLSISIAGCRIGLAILNLRVKRIMHLAILFYFVGVAVICITNSPSITMAGLFIAGAGSSPLFVSGVFQVSEGFPDPSYRISRYMMGTAFSYGLSPFVLAIVFDNAGFVAGYLMLPVILVAAYLLWRRLGLSEAHQSRVTSNS</sequence>
<keyword evidence="1" id="KW-0812">Transmembrane</keyword>
<keyword evidence="1" id="KW-0472">Membrane</keyword>
<proteinExistence type="predicted"/>
<feature type="transmembrane region" description="Helical" evidence="1">
    <location>
        <begin position="100"/>
        <end position="122"/>
    </location>
</feature>
<feature type="transmembrane region" description="Helical" evidence="1">
    <location>
        <begin position="269"/>
        <end position="289"/>
    </location>
</feature>
<feature type="transmembrane region" description="Helical" evidence="1">
    <location>
        <begin position="328"/>
        <end position="348"/>
    </location>
</feature>
<feature type="transmembrane region" description="Helical" evidence="1">
    <location>
        <begin position="12"/>
        <end position="36"/>
    </location>
</feature>
<protein>
    <submittedName>
        <fullName evidence="2">Unannotated protein</fullName>
    </submittedName>
</protein>
<keyword evidence="1" id="KW-1133">Transmembrane helix</keyword>
<feature type="transmembrane region" description="Helical" evidence="1">
    <location>
        <begin position="240"/>
        <end position="262"/>
    </location>
</feature>
<dbReference type="EMBL" id="CAEZYB010000011">
    <property type="protein sequence ID" value="CAB4696006.1"/>
    <property type="molecule type" value="Genomic_DNA"/>
</dbReference>
<evidence type="ECO:0000313" key="2">
    <source>
        <dbReference type="EMBL" id="CAB4696006.1"/>
    </source>
</evidence>
<dbReference type="Gene3D" id="1.20.1250.20">
    <property type="entry name" value="MFS general substrate transporter like domains"/>
    <property type="match status" value="1"/>
</dbReference>
<organism evidence="2">
    <name type="scientific">freshwater metagenome</name>
    <dbReference type="NCBI Taxonomy" id="449393"/>
    <lineage>
        <taxon>unclassified sequences</taxon>
        <taxon>metagenomes</taxon>
        <taxon>ecological metagenomes</taxon>
    </lineage>
</organism>
<dbReference type="SUPFAM" id="SSF103473">
    <property type="entry name" value="MFS general substrate transporter"/>
    <property type="match status" value="1"/>
</dbReference>
<feature type="transmembrane region" description="Helical" evidence="1">
    <location>
        <begin position="209"/>
        <end position="228"/>
    </location>
</feature>
<reference evidence="2" key="1">
    <citation type="submission" date="2020-05" db="EMBL/GenBank/DDBJ databases">
        <authorList>
            <person name="Chiriac C."/>
            <person name="Salcher M."/>
            <person name="Ghai R."/>
            <person name="Kavagutti S V."/>
        </authorList>
    </citation>
    <scope>NUCLEOTIDE SEQUENCE</scope>
</reference>
<feature type="transmembrane region" description="Helical" evidence="1">
    <location>
        <begin position="354"/>
        <end position="371"/>
    </location>
</feature>
<name>A0A6J6PBN2_9ZZZZ</name>
<feature type="transmembrane region" description="Helical" evidence="1">
    <location>
        <begin position="48"/>
        <end position="69"/>
    </location>
</feature>
<feature type="transmembrane region" description="Helical" evidence="1">
    <location>
        <begin position="295"/>
        <end position="316"/>
    </location>
</feature>
<dbReference type="InterPro" id="IPR036259">
    <property type="entry name" value="MFS_trans_sf"/>
</dbReference>
<gene>
    <name evidence="2" type="ORF">UFOPK2646_00184</name>
</gene>
<feature type="transmembrane region" description="Helical" evidence="1">
    <location>
        <begin position="162"/>
        <end position="182"/>
    </location>
</feature>